<proteinExistence type="predicted"/>
<reference evidence="1" key="1">
    <citation type="submission" date="2018-04" db="EMBL/GenBank/DDBJ databases">
        <title>Transcriptome of Schizaphis graminum biotype I.</title>
        <authorList>
            <person name="Scully E.D."/>
            <person name="Geib S.M."/>
            <person name="Palmer N.A."/>
            <person name="Koch K."/>
            <person name="Bradshaw J."/>
            <person name="Heng-Moss T."/>
            <person name="Sarath G."/>
        </authorList>
    </citation>
    <scope>NUCLEOTIDE SEQUENCE</scope>
</reference>
<evidence type="ECO:0008006" key="2">
    <source>
        <dbReference type="Google" id="ProtNLM"/>
    </source>
</evidence>
<accession>A0A2S2NR89</accession>
<dbReference type="AlphaFoldDB" id="A0A2S2NR89"/>
<dbReference type="PANTHER" id="PTHR19446">
    <property type="entry name" value="REVERSE TRANSCRIPTASES"/>
    <property type="match status" value="1"/>
</dbReference>
<gene>
    <name evidence="1" type="ORF">g.100271</name>
</gene>
<evidence type="ECO:0000313" key="1">
    <source>
        <dbReference type="EMBL" id="MBY19647.1"/>
    </source>
</evidence>
<protein>
    <recommendedName>
        <fullName evidence="2">Reverse transcriptase domain-containing protein</fullName>
    </recommendedName>
</protein>
<name>A0A2S2NR89_SCHGA</name>
<dbReference type="EMBL" id="GGMR01007028">
    <property type="protein sequence ID" value="MBY19647.1"/>
    <property type="molecule type" value="Transcribed_RNA"/>
</dbReference>
<organism evidence="1">
    <name type="scientific">Schizaphis graminum</name>
    <name type="common">Green bug aphid</name>
    <dbReference type="NCBI Taxonomy" id="13262"/>
    <lineage>
        <taxon>Eukaryota</taxon>
        <taxon>Metazoa</taxon>
        <taxon>Ecdysozoa</taxon>
        <taxon>Arthropoda</taxon>
        <taxon>Hexapoda</taxon>
        <taxon>Insecta</taxon>
        <taxon>Pterygota</taxon>
        <taxon>Neoptera</taxon>
        <taxon>Paraneoptera</taxon>
        <taxon>Hemiptera</taxon>
        <taxon>Sternorrhyncha</taxon>
        <taxon>Aphidomorpha</taxon>
        <taxon>Aphidoidea</taxon>
        <taxon>Aphididae</taxon>
        <taxon>Aphidini</taxon>
        <taxon>Schizaphis</taxon>
    </lineage>
</organism>
<sequence length="113" mass="13392">MQGLLKEIWNANRIPEDWKTAIICPMFKKGDPMDTSNYRGIALLDSCYKILSLALLRRLEVYSRDIIGNYQSGFLRTKSTSDHIFRIRQIMEKLYEFGKDFQMYFVDLRHTTT</sequence>